<name>A0ABR2HTE7_9EUKA</name>
<reference evidence="1 2" key="1">
    <citation type="submission" date="2024-04" db="EMBL/GenBank/DDBJ databases">
        <title>Tritrichomonas musculus Genome.</title>
        <authorList>
            <person name="Alves-Ferreira E."/>
            <person name="Grigg M."/>
            <person name="Lorenzi H."/>
            <person name="Galac M."/>
        </authorList>
    </citation>
    <scope>NUCLEOTIDE SEQUENCE [LARGE SCALE GENOMIC DNA]</scope>
    <source>
        <strain evidence="1 2">EAF2021</strain>
    </source>
</reference>
<keyword evidence="2" id="KW-1185">Reference proteome</keyword>
<evidence type="ECO:0008006" key="3">
    <source>
        <dbReference type="Google" id="ProtNLM"/>
    </source>
</evidence>
<evidence type="ECO:0000313" key="1">
    <source>
        <dbReference type="EMBL" id="KAK8852344.1"/>
    </source>
</evidence>
<comment type="caution">
    <text evidence="1">The sequence shown here is derived from an EMBL/GenBank/DDBJ whole genome shotgun (WGS) entry which is preliminary data.</text>
</comment>
<evidence type="ECO:0000313" key="2">
    <source>
        <dbReference type="Proteomes" id="UP001470230"/>
    </source>
</evidence>
<dbReference type="EMBL" id="JAPFFF010000023">
    <property type="protein sequence ID" value="KAK8852344.1"/>
    <property type="molecule type" value="Genomic_DNA"/>
</dbReference>
<protein>
    <recommendedName>
        <fullName evidence="3">Rab-GAP TBC domain-containing protein</fullName>
    </recommendedName>
</protein>
<organism evidence="1 2">
    <name type="scientific">Tritrichomonas musculus</name>
    <dbReference type="NCBI Taxonomy" id="1915356"/>
    <lineage>
        <taxon>Eukaryota</taxon>
        <taxon>Metamonada</taxon>
        <taxon>Parabasalia</taxon>
        <taxon>Tritrichomonadida</taxon>
        <taxon>Tritrichomonadidae</taxon>
        <taxon>Tritrichomonas</taxon>
    </lineage>
</organism>
<proteinExistence type="predicted"/>
<accession>A0ABR2HTE7</accession>
<dbReference type="Proteomes" id="UP001470230">
    <property type="component" value="Unassembled WGS sequence"/>
</dbReference>
<sequence>MNSSFNKYLISVISDDPSMVFANLDLENMPLVCGSRKIIEMSDVESFNNLPVYSEKSSQSALNALIVVLMNTNKVEMKKTVIQLARSPYFSVLVSSGRLFFPEKFKQAQLLFKMNDPFDSPISKLPITQVHLVMALFPDYLMEHFYYNDKFKTAFFMFAIFQLITLDESGIKIVATDLTLTALYISFINYYLSNPSYIVSHFLNSFQTTHFKSKRIFKVIEIIRNDEWMNKYFSDEYMSNTNQNIFLNLSKKSNELNETENDREIISNFLKDYNNAPFSQIDIFSFKIIHPQCPNGILPSYETSLNFLFAKPETFSIDTLIEDALRYPSFTCEIANIFMQKLVEKDIQSSVNLATQLLKRIDDVRLTWIGQHVFFPIMTALYDCFNEIVDENHFQILFFLFISFYEGCTRHADDDVISSFRKFNSKFDSQLNSYLENFLNRNNEIVVPQNIDFLNDKPINKLYKFLSECKEKNEIDVFQLKNFPYLFVSAFIWGIKTNHPNSLKLLSLKFPNYKVLKRLFIYLSTCHQYKNERSSFSIMSIRVTDYSFELLTRFKPMDESDIRILIIDHLQLISIPAVKIVEYQGIILSWRAWIKIFSIEKFIVILFETLCMAYENEFDQLDSRTIFIFAERVLSTVFQNPIKTNICQFSENQMKFNSETNRFEKVENLNINKNCEYLQKVDNDYKTALWTTLQFVNNYEGGFSEAIGIASFCLLLIISINNDWKSEFEKVFDFSNKMMKNSDWKSLQYSFGTNFLFISMSILDVQDLVHIDVFDLDFLQMNWRLGINYFFIQSEIKKLKEMNFIPQFD</sequence>
<gene>
    <name evidence="1" type="ORF">M9Y10_017318</name>
</gene>